<proteinExistence type="predicted"/>
<dbReference type="Pfam" id="PF15430">
    <property type="entry name" value="SVWC"/>
    <property type="match status" value="1"/>
</dbReference>
<protein>
    <submittedName>
        <fullName evidence="6">Uncharacterized protein LOC108569974</fullName>
    </submittedName>
</protein>
<evidence type="ECO:0000256" key="2">
    <source>
        <dbReference type="ARBA" id="ARBA00022525"/>
    </source>
</evidence>
<sequence>MQLHWTLCFLLSALFAESCGYVMIEPSNSEAGEGNCLSKSYPLGTLKHGEKSFVEDECLEATCLSDGTINYEGCKLLRLQDNCKFVESDKTLSFPECCKKIICD</sequence>
<evidence type="ECO:0000259" key="4">
    <source>
        <dbReference type="SMART" id="SM01318"/>
    </source>
</evidence>
<organism evidence="5 6">
    <name type="scientific">Nicrophorus vespilloides</name>
    <name type="common">Boreal carrion beetle</name>
    <dbReference type="NCBI Taxonomy" id="110193"/>
    <lineage>
        <taxon>Eukaryota</taxon>
        <taxon>Metazoa</taxon>
        <taxon>Ecdysozoa</taxon>
        <taxon>Arthropoda</taxon>
        <taxon>Hexapoda</taxon>
        <taxon>Insecta</taxon>
        <taxon>Pterygota</taxon>
        <taxon>Neoptera</taxon>
        <taxon>Endopterygota</taxon>
        <taxon>Coleoptera</taxon>
        <taxon>Polyphaga</taxon>
        <taxon>Staphyliniformia</taxon>
        <taxon>Silphidae</taxon>
        <taxon>Nicrophorinae</taxon>
        <taxon>Nicrophorus</taxon>
    </lineage>
</organism>
<dbReference type="RefSeq" id="XP_017787262.1">
    <property type="nucleotide sequence ID" value="XM_017931773.1"/>
</dbReference>
<evidence type="ECO:0000313" key="5">
    <source>
        <dbReference type="Proteomes" id="UP000695000"/>
    </source>
</evidence>
<accession>A0ABM1NKB2</accession>
<dbReference type="PANTHER" id="PTHR39957">
    <property type="entry name" value="AT09846P1-RELATED"/>
    <property type="match status" value="1"/>
</dbReference>
<feature type="signal peptide" evidence="3">
    <location>
        <begin position="1"/>
        <end position="20"/>
    </location>
</feature>
<dbReference type="InterPro" id="IPR029277">
    <property type="entry name" value="SVWC_dom"/>
</dbReference>
<dbReference type="SMART" id="SM01318">
    <property type="entry name" value="SVWC"/>
    <property type="match status" value="1"/>
</dbReference>
<keyword evidence="2" id="KW-0964">Secreted</keyword>
<gene>
    <name evidence="6" type="primary">LOC108569974</name>
</gene>
<dbReference type="Proteomes" id="UP000695000">
    <property type="component" value="Unplaced"/>
</dbReference>
<name>A0ABM1NKB2_NICVS</name>
<dbReference type="InterPro" id="IPR053308">
    <property type="entry name" value="Vago-like"/>
</dbReference>
<feature type="domain" description="Single" evidence="4">
    <location>
        <begin position="39"/>
        <end position="103"/>
    </location>
</feature>
<dbReference type="GeneID" id="108569974"/>
<dbReference type="PANTHER" id="PTHR39957:SF1">
    <property type="entry name" value="AT09846P1-RELATED"/>
    <property type="match status" value="1"/>
</dbReference>
<keyword evidence="3" id="KW-0732">Signal</keyword>
<evidence type="ECO:0000256" key="3">
    <source>
        <dbReference type="SAM" id="SignalP"/>
    </source>
</evidence>
<reference evidence="6" key="1">
    <citation type="submission" date="2025-08" db="UniProtKB">
        <authorList>
            <consortium name="RefSeq"/>
        </authorList>
    </citation>
    <scope>IDENTIFICATION</scope>
    <source>
        <tissue evidence="6">Whole Larva</tissue>
    </source>
</reference>
<evidence type="ECO:0000256" key="1">
    <source>
        <dbReference type="ARBA" id="ARBA00004613"/>
    </source>
</evidence>
<comment type="subcellular location">
    <subcellularLocation>
        <location evidence="1">Secreted</location>
    </subcellularLocation>
</comment>
<keyword evidence="5" id="KW-1185">Reference proteome</keyword>
<evidence type="ECO:0000313" key="6">
    <source>
        <dbReference type="RefSeq" id="XP_017787262.1"/>
    </source>
</evidence>
<feature type="chain" id="PRO_5046182025" evidence="3">
    <location>
        <begin position="21"/>
        <end position="104"/>
    </location>
</feature>